<dbReference type="EMBL" id="JAILXK010000001">
    <property type="protein sequence ID" value="MBY4635590.1"/>
    <property type="molecule type" value="Genomic_DNA"/>
</dbReference>
<dbReference type="InterPro" id="IPR011042">
    <property type="entry name" value="6-blade_b-propeller_TolB-like"/>
</dbReference>
<comment type="caution">
    <text evidence="2">The sequence shown here is derived from an EMBL/GenBank/DDBJ whole genome shotgun (WGS) entry which is preliminary data.</text>
</comment>
<dbReference type="SUPFAM" id="SSF50956">
    <property type="entry name" value="Thermostable phytase (3-phytase)"/>
    <property type="match status" value="1"/>
</dbReference>
<reference evidence="2" key="1">
    <citation type="submission" date="2021-08" db="EMBL/GenBank/DDBJ databases">
        <title>Sphingopyxis panaciterrulae sp. nov., isolated from the surface water of the Yellow Sea.</title>
        <authorList>
            <person name="Gao Z."/>
            <person name="Zhang D."/>
            <person name="Zhang A."/>
        </authorList>
    </citation>
    <scope>NUCLEOTIDE SEQUENCE</scope>
    <source>
        <strain evidence="2">XHP0097</strain>
    </source>
</reference>
<protein>
    <submittedName>
        <fullName evidence="2">Phytase</fullName>
    </submittedName>
</protein>
<name>A0ABS7M995_9SPHN</name>
<dbReference type="RefSeq" id="WP_222135416.1">
    <property type="nucleotide sequence ID" value="NZ_JAILXK010000001.1"/>
</dbReference>
<dbReference type="Proteomes" id="UP001166571">
    <property type="component" value="Unassembled WGS sequence"/>
</dbReference>
<evidence type="ECO:0000259" key="1">
    <source>
        <dbReference type="PROSITE" id="PS51662"/>
    </source>
</evidence>
<dbReference type="Gene3D" id="2.120.10.30">
    <property type="entry name" value="TolB, C-terminal domain"/>
    <property type="match status" value="1"/>
</dbReference>
<accession>A0ABS7M995</accession>
<evidence type="ECO:0000313" key="3">
    <source>
        <dbReference type="Proteomes" id="UP001166571"/>
    </source>
</evidence>
<evidence type="ECO:0000313" key="2">
    <source>
        <dbReference type="EMBL" id="MBY4635590.1"/>
    </source>
</evidence>
<feature type="domain" description="BPP" evidence="1">
    <location>
        <begin position="15"/>
        <end position="343"/>
    </location>
</feature>
<gene>
    <name evidence="2" type="ORF">K5P26_00375</name>
</gene>
<organism evidence="2 3">
    <name type="scientific">Sphingopyxis jiangsuensis</name>
    <dbReference type="NCBI Taxonomy" id="2871171"/>
    <lineage>
        <taxon>Bacteria</taxon>
        <taxon>Pseudomonadati</taxon>
        <taxon>Pseudomonadota</taxon>
        <taxon>Alphaproteobacteria</taxon>
        <taxon>Sphingomonadales</taxon>
        <taxon>Sphingomonadaceae</taxon>
        <taxon>Sphingopyxis</taxon>
    </lineage>
</organism>
<sequence length="348" mass="37247">MPLSFLLAALLSATHQPGGRPLPEIPARVETAPVTDSRGDRADDPAIWRNPADPAASLVISTDKKAGLAIHDLSGRLLAFQRLGDINNVDLRDDVPIAGARATLVAASDRSDKDDPLLRLFRLDPAAPALIPIGTIALPDGQAYGLCLHRRGDAVDAFMVYKEGIVEQVALDLATLPARGRVLRRFDLESRSEGCVVDDRSGQLYVAEDKVAIWRINTAPDRPMAPIKIADVDGVHLHKDAEGLALLPVGATRGFLFASNQGDDSYSVFHVPDGAFVGSFRIRGGAIDGTEETDGIALHAGNFGPRWPGGLFVAHDGKNRDEKGRKAPQNFKLVPLGAILAALRIDPR</sequence>
<dbReference type="InterPro" id="IPR003431">
    <property type="entry name" value="B-propeller_Phytase"/>
</dbReference>
<proteinExistence type="predicted"/>
<dbReference type="Pfam" id="PF02333">
    <property type="entry name" value="Phytase"/>
    <property type="match status" value="1"/>
</dbReference>
<keyword evidence="3" id="KW-1185">Reference proteome</keyword>
<dbReference type="PROSITE" id="PS51662">
    <property type="entry name" value="BP_PHYTASE"/>
    <property type="match status" value="1"/>
</dbReference>